<dbReference type="OrthoDB" id="1658at2759"/>
<evidence type="ECO:0000256" key="5">
    <source>
        <dbReference type="ARBA" id="ARBA00047658"/>
    </source>
</evidence>
<dbReference type="STRING" id="578459.A0A0P9ENJ1"/>
<evidence type="ECO:0000313" key="8">
    <source>
        <dbReference type="EMBL" id="KPV73652.1"/>
    </source>
</evidence>
<evidence type="ECO:0000313" key="9">
    <source>
        <dbReference type="Proteomes" id="UP000053890"/>
    </source>
</evidence>
<gene>
    <name evidence="8" type="ORF">RHOBADRAFT_45613</name>
</gene>
<dbReference type="InterPro" id="IPR002088">
    <property type="entry name" value="Prenyl_trans_a"/>
</dbReference>
<evidence type="ECO:0000256" key="4">
    <source>
        <dbReference type="ARBA" id="ARBA00022737"/>
    </source>
</evidence>
<evidence type="ECO:0000256" key="2">
    <source>
        <dbReference type="ARBA" id="ARBA00022602"/>
    </source>
</evidence>
<protein>
    <recommendedName>
        <fullName evidence="6">Geranylgeranyl transferase type-2 subunit alpha</fullName>
        <ecNumber evidence="6">2.5.1.60</ecNumber>
    </recommendedName>
    <alternativeName>
        <fullName evidence="6">Geranylgeranyl transferase type II subunit alpha</fullName>
    </alternativeName>
</protein>
<dbReference type="Pfam" id="PF01239">
    <property type="entry name" value="PPTA"/>
    <property type="match status" value="4"/>
</dbReference>
<keyword evidence="3 6" id="KW-0808">Transferase</keyword>
<dbReference type="GeneID" id="28975084"/>
<evidence type="ECO:0000256" key="6">
    <source>
        <dbReference type="RuleBase" id="RU367120"/>
    </source>
</evidence>
<dbReference type="RefSeq" id="XP_018269701.1">
    <property type="nucleotide sequence ID" value="XM_018414636.1"/>
</dbReference>
<comment type="function">
    <text evidence="6">Catalyzes the transfer of a geranyl-geranyl moiety from geranyl-geranyl pyrophosphate to cysteines occuring in specific C-terminal amino acid sequences.</text>
</comment>
<dbReference type="GO" id="GO:0097354">
    <property type="term" value="P:prenylation"/>
    <property type="evidence" value="ECO:0007669"/>
    <property type="project" value="UniProtKB-UniRule"/>
</dbReference>
<comment type="similarity">
    <text evidence="1 6">Belongs to the protein prenyltransferase subunit alpha family.</text>
</comment>
<dbReference type="PANTHER" id="PTHR11129:SF2">
    <property type="entry name" value="GERANYLGERANYL TRANSFERASE TYPE-2 SUBUNIT ALPHA"/>
    <property type="match status" value="1"/>
</dbReference>
<dbReference type="SUPFAM" id="SSF48439">
    <property type="entry name" value="Protein prenylyltransferase"/>
    <property type="match status" value="1"/>
</dbReference>
<dbReference type="InterPro" id="IPR012386">
    <property type="entry name" value="Cyclic-nucl_3Pdiesterase"/>
</dbReference>
<dbReference type="Pfam" id="PF07823">
    <property type="entry name" value="CPDase"/>
    <property type="match status" value="1"/>
</dbReference>
<name>A0A0P9ENJ1_RHOGW</name>
<feature type="region of interest" description="Disordered" evidence="7">
    <location>
        <begin position="177"/>
        <end position="200"/>
    </location>
</feature>
<dbReference type="Gene3D" id="3.90.1140.10">
    <property type="entry name" value="Cyclic phosphodiesterase"/>
    <property type="match status" value="1"/>
</dbReference>
<organism evidence="8 9">
    <name type="scientific">Rhodotorula graminis (strain WP1)</name>
    <dbReference type="NCBI Taxonomy" id="578459"/>
    <lineage>
        <taxon>Eukaryota</taxon>
        <taxon>Fungi</taxon>
        <taxon>Dikarya</taxon>
        <taxon>Basidiomycota</taxon>
        <taxon>Pucciniomycotina</taxon>
        <taxon>Microbotryomycetes</taxon>
        <taxon>Sporidiobolales</taxon>
        <taxon>Sporidiobolaceae</taxon>
        <taxon>Rhodotorula</taxon>
    </lineage>
</organism>
<dbReference type="PROSITE" id="PS51147">
    <property type="entry name" value="PFTA"/>
    <property type="match status" value="4"/>
</dbReference>
<dbReference type="AlphaFoldDB" id="A0A0P9ENJ1"/>
<proteinExistence type="inferred from homology"/>
<sequence>MVRLLSHALSAHGVKRSRVPPVPDSEEVARRKRDKELQRIDEYRTLLEGVLDKNRTEVYTHEALADTTRLLSLNPEFQTGWGVRRRILLKGLLVNAPDDDARQQLLEADLQLTNASLKLNPKVYCVWEHRKWVLETMPDADWAFEFKMVEMYLEKDPRNFHSWDYRRYLVSSIQSIASPSSSSSSLPRPRTKPLPQPTTSSELAFTTRKISANFSNFSAWHYRTKLLQKLWDERGWAADAQERLDKVDEEFELVKQAIWSDPNDQSAWLYHRWLVGDGTVSIVRREIEGIEELLEEEPDSRWCLDSLVHYKRLLSRLLEPQGDSTRPERDQLNLACVDMLARLKEVDPMRRARYEDLNLQLTSALDARVGSFAGLALWLAPSSPTTTSDLSNLISTLSAKHGTPRFDPHVTLLSGIPSSAELPSLLDSLRTALARWRQSHAAPLRLAFSSLGSKAAERVFFQYLFAHVDDSNEALLALRKATRDALLSPEQRAKADDYMPHLSLMYGEDDERKAAQGIMDELRREGGEVRQVEDGRCAVKGHEGIEVDEVQVWKCEGPPEKWQMVASERL</sequence>
<evidence type="ECO:0000256" key="3">
    <source>
        <dbReference type="ARBA" id="ARBA00022679"/>
    </source>
</evidence>
<reference evidence="8 9" key="1">
    <citation type="journal article" date="2015" name="Front. Microbiol.">
        <title>Genome sequence of the plant growth promoting endophytic yeast Rhodotorula graminis WP1.</title>
        <authorList>
            <person name="Firrincieli A."/>
            <person name="Otillar R."/>
            <person name="Salamov A."/>
            <person name="Schmutz J."/>
            <person name="Khan Z."/>
            <person name="Redman R.S."/>
            <person name="Fleck N.D."/>
            <person name="Lindquist E."/>
            <person name="Grigoriev I.V."/>
            <person name="Doty S.L."/>
        </authorList>
    </citation>
    <scope>NUCLEOTIDE SEQUENCE [LARGE SCALE GENOMIC DNA]</scope>
    <source>
        <strain evidence="8 9">WP1</strain>
    </source>
</reference>
<dbReference type="InterPro" id="IPR009097">
    <property type="entry name" value="Cyclic_Pdiesterase"/>
</dbReference>
<evidence type="ECO:0000256" key="1">
    <source>
        <dbReference type="ARBA" id="ARBA00006734"/>
    </source>
</evidence>
<dbReference type="GO" id="GO:0005968">
    <property type="term" value="C:Rab-protein geranylgeranyltransferase complex"/>
    <property type="evidence" value="ECO:0007669"/>
    <property type="project" value="TreeGrafter"/>
</dbReference>
<evidence type="ECO:0000256" key="7">
    <source>
        <dbReference type="SAM" id="MobiDB-lite"/>
    </source>
</evidence>
<accession>A0A0P9ENJ1</accession>
<dbReference type="SUPFAM" id="SSF55144">
    <property type="entry name" value="LigT-like"/>
    <property type="match status" value="1"/>
</dbReference>
<keyword evidence="9" id="KW-1185">Reference proteome</keyword>
<dbReference type="Proteomes" id="UP000053890">
    <property type="component" value="Unassembled WGS sequence"/>
</dbReference>
<comment type="catalytic activity">
    <reaction evidence="5 6">
        <text>geranylgeranyl diphosphate + L-cysteinyl-[protein] = S-geranylgeranyl-L-cysteinyl-[protein] + diphosphate</text>
        <dbReference type="Rhea" id="RHEA:21240"/>
        <dbReference type="Rhea" id="RHEA-COMP:10131"/>
        <dbReference type="Rhea" id="RHEA-COMP:11537"/>
        <dbReference type="ChEBI" id="CHEBI:29950"/>
        <dbReference type="ChEBI" id="CHEBI:33019"/>
        <dbReference type="ChEBI" id="CHEBI:57533"/>
        <dbReference type="ChEBI" id="CHEBI:86021"/>
        <dbReference type="EC" id="2.5.1.60"/>
    </reaction>
</comment>
<keyword evidence="2 6" id="KW-0637">Prenyltransferase</keyword>
<dbReference type="GO" id="GO:0004112">
    <property type="term" value="F:cyclic-nucleotide phosphodiesterase activity"/>
    <property type="evidence" value="ECO:0007669"/>
    <property type="project" value="InterPro"/>
</dbReference>
<dbReference type="EC" id="2.5.1.60" evidence="6"/>
<dbReference type="Gene3D" id="1.25.40.120">
    <property type="entry name" value="Protein prenylyltransferase"/>
    <property type="match status" value="1"/>
</dbReference>
<dbReference type="PANTHER" id="PTHR11129">
    <property type="entry name" value="PROTEIN FARNESYLTRANSFERASE ALPHA SUBUNIT/RAB GERANYLGERANYL TRANSFERASE ALPHA SUBUNIT"/>
    <property type="match status" value="1"/>
</dbReference>
<dbReference type="GO" id="GO:0004663">
    <property type="term" value="F:Rab geranylgeranyltransferase activity"/>
    <property type="evidence" value="ECO:0007669"/>
    <property type="project" value="UniProtKB-UniRule"/>
</dbReference>
<keyword evidence="4" id="KW-0677">Repeat</keyword>
<dbReference type="EMBL" id="KQ474082">
    <property type="protein sequence ID" value="KPV73652.1"/>
    <property type="molecule type" value="Genomic_DNA"/>
</dbReference>